<protein>
    <submittedName>
        <fullName evidence="1">Uncharacterized protein</fullName>
    </submittedName>
</protein>
<reference evidence="1 2" key="1">
    <citation type="journal article" date="2021" name="Elife">
        <title>Chloroplast acquisition without the gene transfer in kleptoplastic sea slugs, Plakobranchus ocellatus.</title>
        <authorList>
            <person name="Maeda T."/>
            <person name="Takahashi S."/>
            <person name="Yoshida T."/>
            <person name="Shimamura S."/>
            <person name="Takaki Y."/>
            <person name="Nagai Y."/>
            <person name="Toyoda A."/>
            <person name="Suzuki Y."/>
            <person name="Arimoto A."/>
            <person name="Ishii H."/>
            <person name="Satoh N."/>
            <person name="Nishiyama T."/>
            <person name="Hasebe M."/>
            <person name="Maruyama T."/>
            <person name="Minagawa J."/>
            <person name="Obokata J."/>
            <person name="Shigenobu S."/>
        </authorList>
    </citation>
    <scope>NUCLEOTIDE SEQUENCE [LARGE SCALE GENOMIC DNA]</scope>
</reference>
<organism evidence="1 2">
    <name type="scientific">Plakobranchus ocellatus</name>
    <dbReference type="NCBI Taxonomy" id="259542"/>
    <lineage>
        <taxon>Eukaryota</taxon>
        <taxon>Metazoa</taxon>
        <taxon>Spiralia</taxon>
        <taxon>Lophotrochozoa</taxon>
        <taxon>Mollusca</taxon>
        <taxon>Gastropoda</taxon>
        <taxon>Heterobranchia</taxon>
        <taxon>Euthyneura</taxon>
        <taxon>Panpulmonata</taxon>
        <taxon>Sacoglossa</taxon>
        <taxon>Placobranchoidea</taxon>
        <taxon>Plakobranchidae</taxon>
        <taxon>Plakobranchus</taxon>
    </lineage>
</organism>
<dbReference type="Proteomes" id="UP000735302">
    <property type="component" value="Unassembled WGS sequence"/>
</dbReference>
<accession>A0AAV3ZNS9</accession>
<evidence type="ECO:0000313" key="1">
    <source>
        <dbReference type="EMBL" id="GFN95528.1"/>
    </source>
</evidence>
<name>A0AAV3ZNS9_9GAST</name>
<evidence type="ECO:0000313" key="2">
    <source>
        <dbReference type="Proteomes" id="UP000735302"/>
    </source>
</evidence>
<dbReference type="AlphaFoldDB" id="A0AAV3ZNS9"/>
<gene>
    <name evidence="1" type="ORF">PoB_002203400</name>
</gene>
<dbReference type="EMBL" id="BLXT01002514">
    <property type="protein sequence ID" value="GFN95528.1"/>
    <property type="molecule type" value="Genomic_DNA"/>
</dbReference>
<comment type="caution">
    <text evidence="1">The sequence shown here is derived from an EMBL/GenBank/DDBJ whole genome shotgun (WGS) entry which is preliminary data.</text>
</comment>
<sequence>MFKSSSEYVLNLRERLDDTLQVVREELQKAQTKRKYYFDRKEILLWRQVVYPSTYRVEQLAYAVQRTIRGFGDY</sequence>
<proteinExistence type="predicted"/>
<keyword evidence="2" id="KW-1185">Reference proteome</keyword>